<dbReference type="EMBL" id="OU015584">
    <property type="protein sequence ID" value="CAG5085022.1"/>
    <property type="molecule type" value="Genomic_DNA"/>
</dbReference>
<keyword evidence="4" id="KW-1185">Reference proteome</keyword>
<proteinExistence type="predicted"/>
<organism evidence="3 4">
    <name type="scientific">Parvicella tangerina</name>
    <dbReference type="NCBI Taxonomy" id="2829795"/>
    <lineage>
        <taxon>Bacteria</taxon>
        <taxon>Pseudomonadati</taxon>
        <taxon>Bacteroidota</taxon>
        <taxon>Flavobacteriia</taxon>
        <taxon>Flavobacteriales</taxon>
        <taxon>Parvicellaceae</taxon>
        <taxon>Parvicella</taxon>
    </lineage>
</organism>
<reference evidence="3" key="1">
    <citation type="submission" date="2021-04" db="EMBL/GenBank/DDBJ databases">
        <authorList>
            <person name="Rodrigo-Torres L."/>
            <person name="Arahal R. D."/>
            <person name="Lucena T."/>
        </authorList>
    </citation>
    <scope>NUCLEOTIDE SEQUENCE</scope>
    <source>
        <strain evidence="3">AS29M-1</strain>
    </source>
</reference>
<dbReference type="PANTHER" id="PTHR30570:SF1">
    <property type="entry name" value="PHOSPHATE-BINDING PROTEIN PSTS"/>
    <property type="match status" value="1"/>
</dbReference>
<dbReference type="InterPro" id="IPR024370">
    <property type="entry name" value="PBP_domain"/>
</dbReference>
<sequence length="317" mass="35414">MYLLKNSTVLLFLVLIVLSCGKEGAQSTKVNEGNTKIVKGELNVLTGSETELELVKGIIATSENDKLADYEVVGGGSKLGIKRFIDGEAKFVNSSVRMSSNDKAKLKENGRYGLMEIVFALDAVAVITNAKVGVDSLSIFQLKRIFQGEAINWKEFGGEDLPIKVYRRNEDSGTNQFFWGKVLQGSYGKNAKVVASNDKMLETIESTPGSVGYLGIGTIRDKQGKPSDKVWAVNIYIEGDNAKSPYSFFDVVTENYYLARPLYQYFMVEDKDQFKELIQFELSPEGQSYIKEQGFFPITEEYAAMNQFYLEKLTESK</sequence>
<gene>
    <name evidence="3" type="ORF">CRYO30217_02627</name>
</gene>
<dbReference type="AlphaFoldDB" id="A0A916JP29"/>
<accession>A0A916JP29</accession>
<feature type="domain" description="PBP" evidence="2">
    <location>
        <begin position="46"/>
        <end position="285"/>
    </location>
</feature>
<evidence type="ECO:0000256" key="1">
    <source>
        <dbReference type="ARBA" id="ARBA00022729"/>
    </source>
</evidence>
<dbReference type="PROSITE" id="PS51257">
    <property type="entry name" value="PROKAR_LIPOPROTEIN"/>
    <property type="match status" value="1"/>
</dbReference>
<protein>
    <recommendedName>
        <fullName evidence="2">PBP domain-containing protein</fullName>
    </recommendedName>
</protein>
<dbReference type="RefSeq" id="WP_258542844.1">
    <property type="nucleotide sequence ID" value="NZ_OU015584.1"/>
</dbReference>
<name>A0A916JP29_9FLAO</name>
<keyword evidence="1" id="KW-0732">Signal</keyword>
<evidence type="ECO:0000259" key="2">
    <source>
        <dbReference type="Pfam" id="PF12849"/>
    </source>
</evidence>
<dbReference type="KEGG" id="ptan:CRYO30217_02627"/>
<evidence type="ECO:0000313" key="4">
    <source>
        <dbReference type="Proteomes" id="UP000683507"/>
    </source>
</evidence>
<evidence type="ECO:0000313" key="3">
    <source>
        <dbReference type="EMBL" id="CAG5085022.1"/>
    </source>
</evidence>
<dbReference type="Proteomes" id="UP000683507">
    <property type="component" value="Chromosome"/>
</dbReference>
<dbReference type="SUPFAM" id="SSF53850">
    <property type="entry name" value="Periplasmic binding protein-like II"/>
    <property type="match status" value="1"/>
</dbReference>
<dbReference type="PANTHER" id="PTHR30570">
    <property type="entry name" value="PERIPLASMIC PHOSPHATE BINDING COMPONENT OF PHOSPHATE ABC TRANSPORTER"/>
    <property type="match status" value="1"/>
</dbReference>
<dbReference type="Pfam" id="PF12849">
    <property type="entry name" value="PBP_like_2"/>
    <property type="match status" value="1"/>
</dbReference>
<dbReference type="Gene3D" id="3.40.190.10">
    <property type="entry name" value="Periplasmic binding protein-like II"/>
    <property type="match status" value="2"/>
</dbReference>
<dbReference type="InterPro" id="IPR050811">
    <property type="entry name" value="Phosphate_ABC_transporter"/>
</dbReference>